<protein>
    <submittedName>
        <fullName evidence="1">Uncharacterized protein</fullName>
    </submittedName>
</protein>
<dbReference type="EMBL" id="RXGB01000003">
    <property type="protein sequence ID" value="TMX05855.1"/>
    <property type="molecule type" value="Genomic_DNA"/>
</dbReference>
<organism evidence="1">
    <name type="scientific">Solanum chilense</name>
    <name type="common">Tomato</name>
    <name type="synonym">Lycopersicon chilense</name>
    <dbReference type="NCBI Taxonomy" id="4083"/>
    <lineage>
        <taxon>Eukaryota</taxon>
        <taxon>Viridiplantae</taxon>
        <taxon>Streptophyta</taxon>
        <taxon>Embryophyta</taxon>
        <taxon>Tracheophyta</taxon>
        <taxon>Spermatophyta</taxon>
        <taxon>Magnoliopsida</taxon>
        <taxon>eudicotyledons</taxon>
        <taxon>Gunneridae</taxon>
        <taxon>Pentapetalae</taxon>
        <taxon>asterids</taxon>
        <taxon>lamiids</taxon>
        <taxon>Solanales</taxon>
        <taxon>Solanaceae</taxon>
        <taxon>Solanoideae</taxon>
        <taxon>Solaneae</taxon>
        <taxon>Solanum</taxon>
        <taxon>Solanum subgen. Lycopersicon</taxon>
    </lineage>
</organism>
<comment type="caution">
    <text evidence="1">The sequence shown here is derived from an EMBL/GenBank/DDBJ whole genome shotgun (WGS) entry which is preliminary data.</text>
</comment>
<name>A0A6N2CFD2_SOLCI</name>
<accession>A0A6N2CFD2</accession>
<sequence>MNTRRAASRRVEKEMVNVGNQGNQVPPLEEVAMGDQVSDVPPPMIDGDIRADFLFLSQSMTSQDNAVTSPVQAMTAQMNREVEPRVPQHVKTMSSRLRDFTIINPPNFYG</sequence>
<gene>
    <name evidence="1" type="ORF">EJD97_011733</name>
</gene>
<dbReference type="AlphaFoldDB" id="A0A6N2CFD2"/>
<evidence type="ECO:0000313" key="1">
    <source>
        <dbReference type="EMBL" id="TMX05855.1"/>
    </source>
</evidence>
<reference evidence="1" key="1">
    <citation type="submission" date="2019-05" db="EMBL/GenBank/DDBJ databases">
        <title>The de novo reference genome and transcriptome assemblies of the wild tomato species Solanum chilense.</title>
        <authorList>
            <person name="Stam R."/>
            <person name="Nosenko T."/>
            <person name="Hoerger A.C."/>
            <person name="Stephan W."/>
            <person name="Seidel M.A."/>
            <person name="Kuhn J.M.M."/>
            <person name="Haberer G."/>
            <person name="Tellier A."/>
        </authorList>
    </citation>
    <scope>NUCLEOTIDE SEQUENCE</scope>
    <source>
        <tissue evidence="1">Mature leaves</tissue>
    </source>
</reference>
<proteinExistence type="predicted"/>